<gene>
    <name evidence="11" type="ORF">GCM10009559_06770</name>
</gene>
<name>A0ABN1P6K8_9PSEU</name>
<evidence type="ECO:0000313" key="12">
    <source>
        <dbReference type="Proteomes" id="UP001499967"/>
    </source>
</evidence>
<dbReference type="PROSITE" id="PS51104">
    <property type="entry name" value="PTS_EIIC_TYPE_2"/>
    <property type="match status" value="1"/>
</dbReference>
<feature type="transmembrane region" description="Helical" evidence="9">
    <location>
        <begin position="189"/>
        <end position="214"/>
    </location>
</feature>
<evidence type="ECO:0000256" key="6">
    <source>
        <dbReference type="ARBA" id="ARBA00022692"/>
    </source>
</evidence>
<keyword evidence="6 9" id="KW-0812">Transmembrane</keyword>
<reference evidence="11 12" key="1">
    <citation type="journal article" date="2019" name="Int. J. Syst. Evol. Microbiol.">
        <title>The Global Catalogue of Microorganisms (GCM) 10K type strain sequencing project: providing services to taxonomists for standard genome sequencing and annotation.</title>
        <authorList>
            <consortium name="The Broad Institute Genomics Platform"/>
            <consortium name="The Broad Institute Genome Sequencing Center for Infectious Disease"/>
            <person name="Wu L."/>
            <person name="Ma J."/>
        </authorList>
    </citation>
    <scope>NUCLEOTIDE SEQUENCE [LARGE SCALE GENOMIC DNA]</scope>
    <source>
        <strain evidence="11 12">JCM 11117</strain>
    </source>
</reference>
<evidence type="ECO:0000256" key="7">
    <source>
        <dbReference type="ARBA" id="ARBA00022989"/>
    </source>
</evidence>
<keyword evidence="7 9" id="KW-1133">Transmembrane helix</keyword>
<dbReference type="Proteomes" id="UP001499967">
    <property type="component" value="Unassembled WGS sequence"/>
</dbReference>
<keyword evidence="5" id="KW-0598">Phosphotransferase system</keyword>
<feature type="transmembrane region" description="Helical" evidence="9">
    <location>
        <begin position="306"/>
        <end position="326"/>
    </location>
</feature>
<comment type="subcellular location">
    <subcellularLocation>
        <location evidence="1">Cell inner membrane</location>
        <topology evidence="1">Multi-pass membrane protein</topology>
    </subcellularLocation>
</comment>
<keyword evidence="8 9" id="KW-0472">Membrane</keyword>
<feature type="domain" description="PTS EIIC type-2" evidence="10">
    <location>
        <begin position="9"/>
        <end position="336"/>
    </location>
</feature>
<dbReference type="InterPro" id="IPR050864">
    <property type="entry name" value="Bacterial_PTS_Sugar_Transport"/>
</dbReference>
<dbReference type="EMBL" id="BAAAHP010000016">
    <property type="protein sequence ID" value="GAA0922898.1"/>
    <property type="molecule type" value="Genomic_DNA"/>
</dbReference>
<evidence type="ECO:0000256" key="8">
    <source>
        <dbReference type="ARBA" id="ARBA00023136"/>
    </source>
</evidence>
<keyword evidence="2" id="KW-0813">Transport</keyword>
<feature type="transmembrane region" description="Helical" evidence="9">
    <location>
        <begin position="124"/>
        <end position="143"/>
    </location>
</feature>
<feature type="transmembrane region" description="Helical" evidence="9">
    <location>
        <begin position="20"/>
        <end position="37"/>
    </location>
</feature>
<dbReference type="NCBIfam" id="TIGR01427">
    <property type="entry name" value="PTS_IIC_fructo"/>
    <property type="match status" value="1"/>
</dbReference>
<feature type="transmembrane region" description="Helical" evidence="9">
    <location>
        <begin position="163"/>
        <end position="182"/>
    </location>
</feature>
<evidence type="ECO:0000256" key="4">
    <source>
        <dbReference type="ARBA" id="ARBA00022597"/>
    </source>
</evidence>
<dbReference type="RefSeq" id="WP_343938746.1">
    <property type="nucleotide sequence ID" value="NZ_BAAAHP010000016.1"/>
</dbReference>
<keyword evidence="4" id="KW-0762">Sugar transport</keyword>
<evidence type="ECO:0000313" key="11">
    <source>
        <dbReference type="EMBL" id="GAA0922898.1"/>
    </source>
</evidence>
<dbReference type="PANTHER" id="PTHR30505">
    <property type="entry name" value="FRUCTOSE-LIKE PERMEASE"/>
    <property type="match status" value="1"/>
</dbReference>
<dbReference type="PANTHER" id="PTHR30505:SF0">
    <property type="entry name" value="FRUCTOSE-LIKE PTS SYSTEM EIIBC COMPONENT-RELATED"/>
    <property type="match status" value="1"/>
</dbReference>
<comment type="caution">
    <text evidence="11">The sequence shown here is derived from an EMBL/GenBank/DDBJ whole genome shotgun (WGS) entry which is preliminary data.</text>
</comment>
<accession>A0ABN1P6K8</accession>
<proteinExistence type="predicted"/>
<evidence type="ECO:0000256" key="3">
    <source>
        <dbReference type="ARBA" id="ARBA00022475"/>
    </source>
</evidence>
<dbReference type="InterPro" id="IPR013014">
    <property type="entry name" value="PTS_EIIC_2"/>
</dbReference>
<dbReference type="InterPro" id="IPR006327">
    <property type="entry name" value="PTS_IIC_fruc"/>
</dbReference>
<evidence type="ECO:0000256" key="9">
    <source>
        <dbReference type="SAM" id="Phobius"/>
    </source>
</evidence>
<sequence>MDSPTPTSLHGKVVQGVSHAIPFVVTGGVLLALGYALGDTPIGPSLHELGTLAFGLLVPVVGGYVAHAIGDRPALVPGFVGGAVAVQTGAGFLGGLVAGVLAGIVTERLARVPVPPAVAGLRPVLLLPLVATLVTGAAMWLVVGAPLAGLTASLTDELNGLSAGSLVLAGAALGVMVAADLGGPINKTAYTFAVGGLATGAPAAGTAMAAVMAAGMTPPLAVALATTVRRRLFTATERDNGRAAWLLGAVYVTEGAIPFAAADPLRVLPPLVAGSAVTGGLSAALGATTTAPHGGIFVLPMAGNPLGQLVAIAVGTLVSAAAVVALKSMPRRPAGFPVAETV</sequence>
<feature type="transmembrane region" description="Helical" evidence="9">
    <location>
        <begin position="75"/>
        <end position="104"/>
    </location>
</feature>
<keyword evidence="3" id="KW-1003">Cell membrane</keyword>
<evidence type="ECO:0000256" key="2">
    <source>
        <dbReference type="ARBA" id="ARBA00022448"/>
    </source>
</evidence>
<evidence type="ECO:0000256" key="5">
    <source>
        <dbReference type="ARBA" id="ARBA00022683"/>
    </source>
</evidence>
<evidence type="ECO:0000259" key="10">
    <source>
        <dbReference type="PROSITE" id="PS51104"/>
    </source>
</evidence>
<evidence type="ECO:0000256" key="1">
    <source>
        <dbReference type="ARBA" id="ARBA00004429"/>
    </source>
</evidence>
<protein>
    <recommendedName>
        <fullName evidence="10">PTS EIIC type-2 domain-containing protein</fullName>
    </recommendedName>
</protein>
<organism evidence="11 12">
    <name type="scientific">Pseudonocardia zijingensis</name>
    <dbReference type="NCBI Taxonomy" id="153376"/>
    <lineage>
        <taxon>Bacteria</taxon>
        <taxon>Bacillati</taxon>
        <taxon>Actinomycetota</taxon>
        <taxon>Actinomycetes</taxon>
        <taxon>Pseudonocardiales</taxon>
        <taxon>Pseudonocardiaceae</taxon>
        <taxon>Pseudonocardia</taxon>
    </lineage>
</organism>
<feature type="transmembrane region" description="Helical" evidence="9">
    <location>
        <begin position="49"/>
        <end position="69"/>
    </location>
</feature>
<keyword evidence="12" id="KW-1185">Reference proteome</keyword>